<proteinExistence type="predicted"/>
<reference evidence="1 2" key="1">
    <citation type="submission" date="2018-12" db="EMBL/GenBank/DDBJ databases">
        <authorList>
            <consortium name="Pathogen Informatics"/>
        </authorList>
    </citation>
    <scope>NUCLEOTIDE SEQUENCE [LARGE SCALE GENOMIC DNA]</scope>
    <source>
        <strain evidence="1 2">NCTC9044</strain>
    </source>
</reference>
<sequence length="75" mass="8371">MSGITININVNAPYVSLQKYAEITGIPLNTCKKMLADGRIIIRPKRAKMEKPEVNLVAMLKTLWLTAKTMNRAPS</sequence>
<name>A0A3S4NU48_ECOLX</name>
<gene>
    <name evidence="1" type="ORF">NCTC9044_04777</name>
</gene>
<protein>
    <submittedName>
        <fullName evidence="1">Phage regulator DNA-binding protein</fullName>
    </submittedName>
</protein>
<accession>A0A3S4NU48</accession>
<dbReference type="Proteomes" id="UP000271797">
    <property type="component" value="Chromosome"/>
</dbReference>
<evidence type="ECO:0000313" key="2">
    <source>
        <dbReference type="Proteomes" id="UP000271797"/>
    </source>
</evidence>
<dbReference type="GO" id="GO:0003677">
    <property type="term" value="F:DNA binding"/>
    <property type="evidence" value="ECO:0007669"/>
    <property type="project" value="UniProtKB-KW"/>
</dbReference>
<evidence type="ECO:0000313" key="1">
    <source>
        <dbReference type="EMBL" id="VED13875.1"/>
    </source>
</evidence>
<dbReference type="AlphaFoldDB" id="A0A3S4NU48"/>
<dbReference type="EMBL" id="LR134238">
    <property type="protein sequence ID" value="VED13875.1"/>
    <property type="molecule type" value="Genomic_DNA"/>
</dbReference>
<keyword evidence="1" id="KW-0238">DNA-binding</keyword>
<organism evidence="1 2">
    <name type="scientific">Escherichia coli</name>
    <dbReference type="NCBI Taxonomy" id="562"/>
    <lineage>
        <taxon>Bacteria</taxon>
        <taxon>Pseudomonadati</taxon>
        <taxon>Pseudomonadota</taxon>
        <taxon>Gammaproteobacteria</taxon>
        <taxon>Enterobacterales</taxon>
        <taxon>Enterobacteriaceae</taxon>
        <taxon>Escherichia</taxon>
    </lineage>
</organism>